<keyword evidence="1" id="KW-0812">Transmembrane</keyword>
<comment type="caution">
    <text evidence="2">The sequence shown here is derived from an EMBL/GenBank/DDBJ whole genome shotgun (WGS) entry which is preliminary data.</text>
</comment>
<name>A0ABT4LBH6_9SPHI</name>
<keyword evidence="1" id="KW-0472">Membrane</keyword>
<dbReference type="EMBL" id="JAPWGM010000005">
    <property type="protein sequence ID" value="MCZ4245278.1"/>
    <property type="molecule type" value="Genomic_DNA"/>
</dbReference>
<organism evidence="2 3">
    <name type="scientific">Pedobacter punctiformis</name>
    <dbReference type="NCBI Taxonomy" id="3004097"/>
    <lineage>
        <taxon>Bacteria</taxon>
        <taxon>Pseudomonadati</taxon>
        <taxon>Bacteroidota</taxon>
        <taxon>Sphingobacteriia</taxon>
        <taxon>Sphingobacteriales</taxon>
        <taxon>Sphingobacteriaceae</taxon>
        <taxon>Pedobacter</taxon>
    </lineage>
</organism>
<keyword evidence="3" id="KW-1185">Reference proteome</keyword>
<sequence>MIRLLKLQKAVFVIIAGVLSFIAYKIMDANEVKGAIYFEMLAGVLLIVGALWFLYPILFAKKDEDGNAEILTDPTIEIKEDEEEKPAVES</sequence>
<keyword evidence="1" id="KW-1133">Transmembrane helix</keyword>
<evidence type="ECO:0000313" key="2">
    <source>
        <dbReference type="EMBL" id="MCZ4245278.1"/>
    </source>
</evidence>
<feature type="transmembrane region" description="Helical" evidence="1">
    <location>
        <begin position="36"/>
        <end position="55"/>
    </location>
</feature>
<dbReference type="RefSeq" id="WP_269428334.1">
    <property type="nucleotide sequence ID" value="NZ_JAPWGM010000005.1"/>
</dbReference>
<reference evidence="2" key="1">
    <citation type="submission" date="2022-12" db="EMBL/GenBank/DDBJ databases">
        <title>Genome sequence of HCMS5-2.</title>
        <authorList>
            <person name="Woo H."/>
        </authorList>
    </citation>
    <scope>NUCLEOTIDE SEQUENCE</scope>
    <source>
        <strain evidence="2">HCMS5-2</strain>
    </source>
</reference>
<protein>
    <submittedName>
        <fullName evidence="2">Isoleucyl-tRNA synthetase</fullName>
    </submittedName>
</protein>
<dbReference type="Proteomes" id="UP001144347">
    <property type="component" value="Unassembled WGS sequence"/>
</dbReference>
<gene>
    <name evidence="2" type="ORF">O0955_14805</name>
</gene>
<feature type="transmembrane region" description="Helical" evidence="1">
    <location>
        <begin position="7"/>
        <end position="24"/>
    </location>
</feature>
<evidence type="ECO:0000256" key="1">
    <source>
        <dbReference type="SAM" id="Phobius"/>
    </source>
</evidence>
<proteinExistence type="predicted"/>
<accession>A0ABT4LBH6</accession>
<evidence type="ECO:0000313" key="3">
    <source>
        <dbReference type="Proteomes" id="UP001144347"/>
    </source>
</evidence>